<keyword evidence="2" id="KW-0813">Transport</keyword>
<accession>A0A9C7EYV2</accession>
<dbReference type="GO" id="GO:0006816">
    <property type="term" value="P:calcium ion transport"/>
    <property type="evidence" value="ECO:0007669"/>
    <property type="project" value="UniProtKB-KW"/>
</dbReference>
<dbReference type="PANTHER" id="PTHR15929">
    <property type="entry name" value="STORE-OPERATED CALCIUM ENTRY-ASSOCIATED REGULATORY FACTOR"/>
    <property type="match status" value="1"/>
</dbReference>
<keyword evidence="6" id="KW-0256">Endoplasmic reticulum</keyword>
<organism evidence="12">
    <name type="scientific">Metapenaeus joyneri majanivirus</name>
    <dbReference type="NCBI Taxonomy" id="2984280"/>
    <lineage>
        <taxon>Viruses</taxon>
        <taxon>Viruses incertae sedis</taxon>
        <taxon>Naldaviricetes</taxon>
        <taxon>Nimaviridae</taxon>
    </lineage>
</organism>
<dbReference type="GO" id="GO:2001256">
    <property type="term" value="P:regulation of store-operated calcium entry"/>
    <property type="evidence" value="ECO:0007669"/>
    <property type="project" value="InterPro"/>
</dbReference>
<evidence type="ECO:0000256" key="1">
    <source>
        <dbReference type="ARBA" id="ARBA00004115"/>
    </source>
</evidence>
<keyword evidence="5" id="KW-0732">Signal</keyword>
<evidence type="ECO:0000256" key="5">
    <source>
        <dbReference type="ARBA" id="ARBA00022729"/>
    </source>
</evidence>
<dbReference type="EMBL" id="LC738878">
    <property type="protein sequence ID" value="BDT62797.1"/>
    <property type="molecule type" value="Genomic_DNA"/>
</dbReference>
<feature type="compositionally biased region" description="Gly residues" evidence="11">
    <location>
        <begin position="187"/>
        <end position="201"/>
    </location>
</feature>
<evidence type="ECO:0000256" key="6">
    <source>
        <dbReference type="ARBA" id="ARBA00022824"/>
    </source>
</evidence>
<keyword evidence="4" id="KW-0812">Transmembrane</keyword>
<evidence type="ECO:0000256" key="10">
    <source>
        <dbReference type="ARBA" id="ARBA00023136"/>
    </source>
</evidence>
<comment type="subcellular location">
    <subcellularLocation>
        <location evidence="1">Endoplasmic reticulum membrane</location>
        <topology evidence="1">Single-pass type I membrane protein</topology>
    </subcellularLocation>
</comment>
<evidence type="ECO:0000256" key="4">
    <source>
        <dbReference type="ARBA" id="ARBA00022692"/>
    </source>
</evidence>
<dbReference type="PANTHER" id="PTHR15929:SF0">
    <property type="entry name" value="STORE-OPERATED CALCIUM ENTRY-ASSOCIATED REGULATORY FACTOR"/>
    <property type="match status" value="1"/>
</dbReference>
<evidence type="ECO:0000256" key="7">
    <source>
        <dbReference type="ARBA" id="ARBA00022837"/>
    </source>
</evidence>
<dbReference type="InterPro" id="IPR009567">
    <property type="entry name" value="SARAF"/>
</dbReference>
<evidence type="ECO:0000256" key="11">
    <source>
        <dbReference type="SAM" id="MobiDB-lite"/>
    </source>
</evidence>
<sequence length="287" mass="32230">MKSTNWLTMPASLLVLILLGLIPGDSALKNDDGIDSILLKDIEVLTLSAGKMTNGKRSTPIPQLECIKSGTAPCDAFKPRVVQCLNRGWDGVNVQWECKADMDNELRFGQLEVSCEGYRYRDDPSYVLKGSCGLRYSLDYTKERYHHQKKEKYERKDNNYYYYYFKEILFVIGENSHSSTTTSEDNPGGGAGAGTGAGGGCNRNRSETNNTNGFWNNFWDGVLLGYIFGDRRDYYPTTRGCRSDDLVWRNLHWNSWRDFGGGGSGYREERVSSGTRIASGFGGTSKR</sequence>
<evidence type="ECO:0000256" key="8">
    <source>
        <dbReference type="ARBA" id="ARBA00022989"/>
    </source>
</evidence>
<keyword evidence="3" id="KW-0109">Calcium transport</keyword>
<feature type="region of interest" description="Disordered" evidence="11">
    <location>
        <begin position="179"/>
        <end position="203"/>
    </location>
</feature>
<evidence type="ECO:0000256" key="2">
    <source>
        <dbReference type="ARBA" id="ARBA00022448"/>
    </source>
</evidence>
<keyword evidence="8" id="KW-1133">Transmembrane helix</keyword>
<evidence type="ECO:0000256" key="9">
    <source>
        <dbReference type="ARBA" id="ARBA00023065"/>
    </source>
</evidence>
<keyword evidence="7" id="KW-0106">Calcium</keyword>
<reference evidence="12" key="1">
    <citation type="submission" date="2022-10" db="EMBL/GenBank/DDBJ databases">
        <title>Genome sequences of endogenous nimaviruses in decapod crustaceans.</title>
        <authorList>
            <person name="Kawato S."/>
            <person name="Nozaki R."/>
            <person name="Kondo H."/>
            <person name="Hirono I."/>
        </authorList>
    </citation>
    <scope>NUCLEOTIDE SEQUENCE</scope>
    <source>
        <strain evidence="12">Tokushima2020</strain>
    </source>
</reference>
<evidence type="ECO:0000256" key="3">
    <source>
        <dbReference type="ARBA" id="ARBA00022568"/>
    </source>
</evidence>
<keyword evidence="10" id="KW-0472">Membrane</keyword>
<proteinExistence type="predicted"/>
<keyword evidence="9" id="KW-0406">Ion transport</keyword>
<name>A0A9C7EYV2_9VIRU</name>
<protein>
    <submittedName>
        <fullName evidence="12">SARAF-like protein</fullName>
    </submittedName>
</protein>
<evidence type="ECO:0000313" key="12">
    <source>
        <dbReference type="EMBL" id="BDT62797.1"/>
    </source>
</evidence>
<dbReference type="Pfam" id="PF06682">
    <property type="entry name" value="SARAF"/>
    <property type="match status" value="1"/>
</dbReference>